<organism evidence="1 2">
    <name type="scientific">Desulfovibrio psychrotolerans</name>
    <dbReference type="NCBI Taxonomy" id="415242"/>
    <lineage>
        <taxon>Bacteria</taxon>
        <taxon>Pseudomonadati</taxon>
        <taxon>Thermodesulfobacteriota</taxon>
        <taxon>Desulfovibrionia</taxon>
        <taxon>Desulfovibrionales</taxon>
        <taxon>Desulfovibrionaceae</taxon>
        <taxon>Desulfovibrio</taxon>
    </lineage>
</organism>
<dbReference type="Proteomes" id="UP000503820">
    <property type="component" value="Unassembled WGS sequence"/>
</dbReference>
<dbReference type="AlphaFoldDB" id="A0A7J0BQ97"/>
<sequence length="81" mass="8944">MSSRNKKPLAPVKPAGLEMIFFYGCPHCSHRVPLLAPTQPAMAQCDACAQHFPIVPVDEKTLRFMKTMLANGRAGIDPDFM</sequence>
<name>A0A7J0BQ97_9BACT</name>
<evidence type="ECO:0000313" key="2">
    <source>
        <dbReference type="Proteomes" id="UP000503820"/>
    </source>
</evidence>
<protein>
    <submittedName>
        <fullName evidence="1">Uncharacterized protein</fullName>
    </submittedName>
</protein>
<accession>A0A7J0BQ97</accession>
<reference evidence="1 2" key="1">
    <citation type="submission" date="2020-05" db="EMBL/GenBank/DDBJ databases">
        <title>Draft genome sequence of Desulfovibrio psychrotolerans JS1T.</title>
        <authorList>
            <person name="Ueno A."/>
            <person name="Tamazawa S."/>
            <person name="Tamamura S."/>
            <person name="Murakami T."/>
            <person name="Kiyama T."/>
            <person name="Inomata H."/>
            <person name="Amano Y."/>
            <person name="Miyakawa K."/>
            <person name="Tamaki H."/>
            <person name="Naganuma T."/>
            <person name="Kaneko K."/>
        </authorList>
    </citation>
    <scope>NUCLEOTIDE SEQUENCE [LARGE SCALE GENOMIC DNA]</scope>
    <source>
        <strain evidence="1 2">JS1</strain>
    </source>
</reference>
<gene>
    <name evidence="1" type="ORF">DSM19430T_01150</name>
</gene>
<keyword evidence="2" id="KW-1185">Reference proteome</keyword>
<dbReference type="EMBL" id="BLVP01000001">
    <property type="protein sequence ID" value="GFM35431.1"/>
    <property type="molecule type" value="Genomic_DNA"/>
</dbReference>
<comment type="caution">
    <text evidence="1">The sequence shown here is derived from an EMBL/GenBank/DDBJ whole genome shotgun (WGS) entry which is preliminary data.</text>
</comment>
<evidence type="ECO:0000313" key="1">
    <source>
        <dbReference type="EMBL" id="GFM35431.1"/>
    </source>
</evidence>
<proteinExistence type="predicted"/>